<keyword evidence="5" id="KW-1003">Cell membrane</keyword>
<dbReference type="GO" id="GO:0005886">
    <property type="term" value="C:plasma membrane"/>
    <property type="evidence" value="ECO:0007669"/>
    <property type="project" value="UniProtKB-SubCell"/>
</dbReference>
<keyword evidence="8" id="KW-0653">Protein transport</keyword>
<evidence type="ECO:0000256" key="5">
    <source>
        <dbReference type="ARBA" id="ARBA00022475"/>
    </source>
</evidence>
<accession>A0A2T3JCC9</accession>
<evidence type="ECO:0000256" key="8">
    <source>
        <dbReference type="ARBA" id="ARBA00022927"/>
    </source>
</evidence>
<keyword evidence="9" id="KW-0472">Membrane</keyword>
<evidence type="ECO:0000256" key="1">
    <source>
        <dbReference type="ARBA" id="ARBA00004533"/>
    </source>
</evidence>
<evidence type="ECO:0000256" key="4">
    <source>
        <dbReference type="ARBA" id="ARBA00022448"/>
    </source>
</evidence>
<evidence type="ECO:0000256" key="10">
    <source>
        <dbReference type="ARBA" id="ARBA00030772"/>
    </source>
</evidence>
<comment type="caution">
    <text evidence="11">The sequence shown here is derived from an EMBL/GenBank/DDBJ whole genome shotgun (WGS) entry which is preliminary data.</text>
</comment>
<evidence type="ECO:0000256" key="7">
    <source>
        <dbReference type="ARBA" id="ARBA00022692"/>
    </source>
</evidence>
<keyword evidence="6" id="KW-0997">Cell inner membrane</keyword>
<evidence type="ECO:0000313" key="11">
    <source>
        <dbReference type="EMBL" id="PSU46503.1"/>
    </source>
</evidence>
<reference evidence="11 12" key="1">
    <citation type="submission" date="2018-01" db="EMBL/GenBank/DDBJ databases">
        <title>Whole genome sequencing of Histamine producing bacteria.</title>
        <authorList>
            <person name="Butler K."/>
        </authorList>
    </citation>
    <scope>NUCLEOTIDE SEQUENCE [LARGE SCALE GENOMIC DNA]</scope>
    <source>
        <strain evidence="11 12">JCM 12947</strain>
    </source>
</reference>
<name>A0A2T3JCC9_9GAMM</name>
<dbReference type="GO" id="GO:0015627">
    <property type="term" value="C:type II protein secretion system complex"/>
    <property type="evidence" value="ECO:0007669"/>
    <property type="project" value="InterPro"/>
</dbReference>
<dbReference type="Proteomes" id="UP000240987">
    <property type="component" value="Unassembled WGS sequence"/>
</dbReference>
<keyword evidence="7" id="KW-0812">Transmembrane</keyword>
<dbReference type="EMBL" id="PYMJ01000021">
    <property type="protein sequence ID" value="PSU46503.1"/>
    <property type="molecule type" value="Genomic_DNA"/>
</dbReference>
<evidence type="ECO:0000256" key="3">
    <source>
        <dbReference type="ARBA" id="ARBA00021563"/>
    </source>
</evidence>
<dbReference type="InterPro" id="IPR022792">
    <property type="entry name" value="T2SS_protein-GspN"/>
</dbReference>
<protein>
    <recommendedName>
        <fullName evidence="3">Type II secretion system protein N</fullName>
    </recommendedName>
    <alternativeName>
        <fullName evidence="10">General secretion pathway protein N</fullName>
    </alternativeName>
</protein>
<dbReference type="GO" id="GO:0015628">
    <property type="term" value="P:protein secretion by the type II secretion system"/>
    <property type="evidence" value="ECO:0007669"/>
    <property type="project" value="InterPro"/>
</dbReference>
<dbReference type="AlphaFoldDB" id="A0A2T3JCC9"/>
<dbReference type="RefSeq" id="WP_107244091.1">
    <property type="nucleotide sequence ID" value="NZ_PYMJ01000021.1"/>
</dbReference>
<keyword evidence="4" id="KW-0813">Transport</keyword>
<dbReference type="Pfam" id="PF01203">
    <property type="entry name" value="T2SSN"/>
    <property type="match status" value="1"/>
</dbReference>
<evidence type="ECO:0000256" key="2">
    <source>
        <dbReference type="ARBA" id="ARBA00007208"/>
    </source>
</evidence>
<proteinExistence type="inferred from homology"/>
<evidence type="ECO:0000256" key="6">
    <source>
        <dbReference type="ARBA" id="ARBA00022519"/>
    </source>
</evidence>
<organism evidence="11 12">
    <name type="scientific">Photobacterium frigidiphilum</name>
    <dbReference type="NCBI Taxonomy" id="264736"/>
    <lineage>
        <taxon>Bacteria</taxon>
        <taxon>Pseudomonadati</taxon>
        <taxon>Pseudomonadota</taxon>
        <taxon>Gammaproteobacteria</taxon>
        <taxon>Vibrionales</taxon>
        <taxon>Vibrionaceae</taxon>
        <taxon>Photobacterium</taxon>
    </lineage>
</organism>
<keyword evidence="12" id="KW-1185">Reference proteome</keyword>
<evidence type="ECO:0000313" key="12">
    <source>
        <dbReference type="Proteomes" id="UP000240987"/>
    </source>
</evidence>
<gene>
    <name evidence="11" type="ORF">C9J12_18685</name>
</gene>
<evidence type="ECO:0000256" key="9">
    <source>
        <dbReference type="ARBA" id="ARBA00023136"/>
    </source>
</evidence>
<comment type="similarity">
    <text evidence="2">Belongs to the GSP N family.</text>
</comment>
<comment type="subcellular location">
    <subcellularLocation>
        <location evidence="1">Cell inner membrane</location>
    </subcellularLocation>
</comment>
<dbReference type="OrthoDB" id="6118198at2"/>
<sequence>MKFKLAVGVSFGAVLIGSLVAHIPAAWLLQQAPVVKGLTISGVSGTPWQGSASQVQWQNQRFGRIQWNMKLGALLSGEAAFNVRFGKGSELGFNGRGVIGYRASGPFAENLLVSVPAQNVLKYARAPIPATVTGNLELTLRDYRYQAPYCDVLDGSLAWISGNVSSPLGTINPGPVIADLSCEQGGLAAQIDQSSADVSSNWKASLDKTYNYRLDGWFKPGAEFPPQLGKQLKWLGTPDTKGQYKINYKGRI</sequence>